<dbReference type="InterPro" id="IPR001279">
    <property type="entry name" value="Metallo-B-lactamas"/>
</dbReference>
<organism evidence="2 3">
    <name type="scientific">Jatrophihabitans lederbergiae</name>
    <dbReference type="NCBI Taxonomy" id="3075547"/>
    <lineage>
        <taxon>Bacteria</taxon>
        <taxon>Bacillati</taxon>
        <taxon>Actinomycetota</taxon>
        <taxon>Actinomycetes</taxon>
        <taxon>Jatrophihabitantales</taxon>
        <taxon>Jatrophihabitantaceae</taxon>
        <taxon>Jatrophihabitans</taxon>
    </lineage>
</organism>
<dbReference type="SMART" id="SM00849">
    <property type="entry name" value="Lactamase_B"/>
    <property type="match status" value="1"/>
</dbReference>
<name>A0ABU2JH98_9ACTN</name>
<gene>
    <name evidence="2" type="ORF">RM423_23675</name>
</gene>
<dbReference type="Gene3D" id="3.60.15.10">
    <property type="entry name" value="Ribonuclease Z/Hydroxyacylglutathione hydrolase-like"/>
    <property type="match status" value="1"/>
</dbReference>
<evidence type="ECO:0000313" key="2">
    <source>
        <dbReference type="EMBL" id="MDT0264363.1"/>
    </source>
</evidence>
<dbReference type="EMBL" id="JAVREH010000093">
    <property type="protein sequence ID" value="MDT0264363.1"/>
    <property type="molecule type" value="Genomic_DNA"/>
</dbReference>
<protein>
    <submittedName>
        <fullName evidence="2">MBL fold metallo-hydrolase</fullName>
    </submittedName>
</protein>
<accession>A0ABU2JH98</accession>
<reference evidence="3" key="1">
    <citation type="submission" date="2023-07" db="EMBL/GenBank/DDBJ databases">
        <title>30 novel species of actinomycetes from the DSMZ collection.</title>
        <authorList>
            <person name="Nouioui I."/>
        </authorList>
    </citation>
    <scope>NUCLEOTIDE SEQUENCE [LARGE SCALE GENOMIC DNA]</scope>
    <source>
        <strain evidence="3">DSM 44399</strain>
    </source>
</reference>
<dbReference type="InterPro" id="IPR050855">
    <property type="entry name" value="NDM-1-like"/>
</dbReference>
<evidence type="ECO:0000313" key="3">
    <source>
        <dbReference type="Proteomes" id="UP001183176"/>
    </source>
</evidence>
<dbReference type="Proteomes" id="UP001183176">
    <property type="component" value="Unassembled WGS sequence"/>
</dbReference>
<sequence>MTFRTAAPRVEEIADGIYAYLQPDGGWCLNNAGIIVGSSSTAVIDTAATEQRALQLHSAVMKLSSRRPNVVVNTHFHGDHTYGNFVFAQDATIVAHEDTRADMAAAGLHMQGLWPDVGWGAIEVALPSLTIRESSTMYIGDIRAELITFGPAHTRSDIVVWLPDTRVLFTGDLVMSGVTPFLTMGSLSGSLAAVRRLRNLDAVTLVTGHGPVTDASVLDVTEGYLRWAKQLAEAGIAAGISPLEVAREADLGSYAGLLDSERLVGNLHRAYAEAGGAALGAPLDVGAIFDDIIAFHGITGLSGLRPPELPSPESAR</sequence>
<dbReference type="CDD" id="cd16282">
    <property type="entry name" value="metallo-hydrolase-like_MBL-fold"/>
    <property type="match status" value="1"/>
</dbReference>
<dbReference type="PANTHER" id="PTHR42951">
    <property type="entry name" value="METALLO-BETA-LACTAMASE DOMAIN-CONTAINING"/>
    <property type="match status" value="1"/>
</dbReference>
<comment type="caution">
    <text evidence="2">The sequence shown here is derived from an EMBL/GenBank/DDBJ whole genome shotgun (WGS) entry which is preliminary data.</text>
</comment>
<keyword evidence="3" id="KW-1185">Reference proteome</keyword>
<evidence type="ECO:0000259" key="1">
    <source>
        <dbReference type="SMART" id="SM00849"/>
    </source>
</evidence>
<feature type="domain" description="Metallo-beta-lactamase" evidence="1">
    <location>
        <begin position="29"/>
        <end position="209"/>
    </location>
</feature>
<dbReference type="PANTHER" id="PTHR42951:SF4">
    <property type="entry name" value="ACYL-COENZYME A THIOESTERASE MBLAC2"/>
    <property type="match status" value="1"/>
</dbReference>
<dbReference type="SUPFAM" id="SSF56281">
    <property type="entry name" value="Metallo-hydrolase/oxidoreductase"/>
    <property type="match status" value="1"/>
</dbReference>
<dbReference type="RefSeq" id="WP_311425501.1">
    <property type="nucleotide sequence ID" value="NZ_JAVREH010000093.1"/>
</dbReference>
<dbReference type="InterPro" id="IPR036866">
    <property type="entry name" value="RibonucZ/Hydroxyglut_hydro"/>
</dbReference>
<dbReference type="Pfam" id="PF00753">
    <property type="entry name" value="Lactamase_B"/>
    <property type="match status" value="1"/>
</dbReference>
<proteinExistence type="predicted"/>